<dbReference type="AlphaFoldDB" id="A0A087TF02"/>
<evidence type="ECO:0000313" key="3">
    <source>
        <dbReference type="Proteomes" id="UP000054359"/>
    </source>
</evidence>
<evidence type="ECO:0000313" key="2">
    <source>
        <dbReference type="EMBL" id="KFM63691.1"/>
    </source>
</evidence>
<accession>A0A087TF02</accession>
<feature type="region of interest" description="Disordered" evidence="1">
    <location>
        <begin position="1"/>
        <end position="44"/>
    </location>
</feature>
<reference evidence="2 3" key="1">
    <citation type="submission" date="2013-11" db="EMBL/GenBank/DDBJ databases">
        <title>Genome sequencing of Stegodyphus mimosarum.</title>
        <authorList>
            <person name="Bechsgaard J."/>
        </authorList>
    </citation>
    <scope>NUCLEOTIDE SEQUENCE [LARGE SCALE GENOMIC DNA]</scope>
</reference>
<gene>
    <name evidence="2" type="ORF">X975_23917</name>
</gene>
<organism evidence="2 3">
    <name type="scientific">Stegodyphus mimosarum</name>
    <name type="common">African social velvet spider</name>
    <dbReference type="NCBI Taxonomy" id="407821"/>
    <lineage>
        <taxon>Eukaryota</taxon>
        <taxon>Metazoa</taxon>
        <taxon>Ecdysozoa</taxon>
        <taxon>Arthropoda</taxon>
        <taxon>Chelicerata</taxon>
        <taxon>Arachnida</taxon>
        <taxon>Araneae</taxon>
        <taxon>Araneomorphae</taxon>
        <taxon>Entelegynae</taxon>
        <taxon>Eresoidea</taxon>
        <taxon>Eresidae</taxon>
        <taxon>Stegodyphus</taxon>
    </lineage>
</organism>
<keyword evidence="3" id="KW-1185">Reference proteome</keyword>
<feature type="compositionally biased region" description="Low complexity" evidence="1">
    <location>
        <begin position="1"/>
        <end position="14"/>
    </location>
</feature>
<dbReference type="EMBL" id="KK114911">
    <property type="protein sequence ID" value="KFM63691.1"/>
    <property type="molecule type" value="Genomic_DNA"/>
</dbReference>
<evidence type="ECO:0000256" key="1">
    <source>
        <dbReference type="SAM" id="MobiDB-lite"/>
    </source>
</evidence>
<dbReference type="Proteomes" id="UP000054359">
    <property type="component" value="Unassembled WGS sequence"/>
</dbReference>
<feature type="compositionally biased region" description="Basic residues" evidence="1">
    <location>
        <begin position="22"/>
        <end position="37"/>
    </location>
</feature>
<protein>
    <submittedName>
        <fullName evidence="2">Uncharacterized protein</fullName>
    </submittedName>
</protein>
<proteinExistence type="predicted"/>
<sequence length="44" mass="5121">MSQIESSKSIKQKSPTLSSRAQKPKRSQRNNRSRTTRRQFSANK</sequence>
<name>A0A087TF02_STEMI</name>
<feature type="non-terminal residue" evidence="2">
    <location>
        <position position="44"/>
    </location>
</feature>